<evidence type="ECO:0000313" key="2">
    <source>
        <dbReference type="Proteomes" id="UP001600064"/>
    </source>
</evidence>
<keyword evidence="2" id="KW-1185">Reference proteome</keyword>
<dbReference type="GeneID" id="98122147"/>
<protein>
    <submittedName>
        <fullName evidence="1">Uncharacterized protein</fullName>
    </submittedName>
</protein>
<evidence type="ECO:0000313" key="1">
    <source>
        <dbReference type="EMBL" id="KAL2271982.1"/>
    </source>
</evidence>
<proteinExistence type="predicted"/>
<dbReference type="RefSeq" id="XP_070870706.1">
    <property type="nucleotide sequence ID" value="XM_071007503.1"/>
</dbReference>
<name>A0ABR4DQW4_9PEZI</name>
<sequence length="196" mass="22082">MSDSSLSFLARHLDLGTPALARAILTHFARYALGVLSKQQDWPGLADPDLRHIVLRIRLSLDHKHARWPWTQQPPGVAMLNDGDDEDGGDTSRWGQEEHATYFMLRVLAEVHHARKRGESTLPYLPDDGSMERVVKEIHAKLCMLQSVWVDSDAWVEDRMLRAKLAQTLAVFVQAAVAEEVQVVAMGGRQMTLPLR</sequence>
<dbReference type="EMBL" id="JAZGUE010000001">
    <property type="protein sequence ID" value="KAL2271982.1"/>
    <property type="molecule type" value="Genomic_DNA"/>
</dbReference>
<gene>
    <name evidence="1" type="ORF">VTJ83DRAFT_1353</name>
</gene>
<dbReference type="Proteomes" id="UP001600064">
    <property type="component" value="Unassembled WGS sequence"/>
</dbReference>
<reference evidence="1 2" key="1">
    <citation type="journal article" date="2024" name="Commun. Biol.">
        <title>Comparative genomic analysis of thermophilic fungi reveals convergent evolutionary adaptations and gene losses.</title>
        <authorList>
            <person name="Steindorff A.S."/>
            <person name="Aguilar-Pontes M.V."/>
            <person name="Robinson A.J."/>
            <person name="Andreopoulos B."/>
            <person name="LaButti K."/>
            <person name="Kuo A."/>
            <person name="Mondo S."/>
            <person name="Riley R."/>
            <person name="Otillar R."/>
            <person name="Haridas S."/>
            <person name="Lipzen A."/>
            <person name="Grimwood J."/>
            <person name="Schmutz J."/>
            <person name="Clum A."/>
            <person name="Reid I.D."/>
            <person name="Moisan M.C."/>
            <person name="Butler G."/>
            <person name="Nguyen T.T.M."/>
            <person name="Dewar K."/>
            <person name="Conant G."/>
            <person name="Drula E."/>
            <person name="Henrissat B."/>
            <person name="Hansel C."/>
            <person name="Singer S."/>
            <person name="Hutchinson M.I."/>
            <person name="de Vries R.P."/>
            <person name="Natvig D.O."/>
            <person name="Powell A.J."/>
            <person name="Tsang A."/>
            <person name="Grigoriev I.V."/>
        </authorList>
    </citation>
    <scope>NUCLEOTIDE SEQUENCE [LARGE SCALE GENOMIC DNA]</scope>
    <source>
        <strain evidence="1 2">ATCC 22073</strain>
    </source>
</reference>
<accession>A0ABR4DQW4</accession>
<comment type="caution">
    <text evidence="1">The sequence shown here is derived from an EMBL/GenBank/DDBJ whole genome shotgun (WGS) entry which is preliminary data.</text>
</comment>
<organism evidence="1 2">
    <name type="scientific">Remersonia thermophila</name>
    <dbReference type="NCBI Taxonomy" id="72144"/>
    <lineage>
        <taxon>Eukaryota</taxon>
        <taxon>Fungi</taxon>
        <taxon>Dikarya</taxon>
        <taxon>Ascomycota</taxon>
        <taxon>Pezizomycotina</taxon>
        <taxon>Sordariomycetes</taxon>
        <taxon>Sordariomycetidae</taxon>
        <taxon>Sordariales</taxon>
        <taxon>Sordariales incertae sedis</taxon>
        <taxon>Remersonia</taxon>
    </lineage>
</organism>